<organism evidence="4 5">
    <name type="scientific">Pisolithus tinctorius Marx 270</name>
    <dbReference type="NCBI Taxonomy" id="870435"/>
    <lineage>
        <taxon>Eukaryota</taxon>
        <taxon>Fungi</taxon>
        <taxon>Dikarya</taxon>
        <taxon>Basidiomycota</taxon>
        <taxon>Agaricomycotina</taxon>
        <taxon>Agaricomycetes</taxon>
        <taxon>Agaricomycetidae</taxon>
        <taxon>Boletales</taxon>
        <taxon>Sclerodermatineae</taxon>
        <taxon>Pisolithaceae</taxon>
        <taxon>Pisolithus</taxon>
    </lineage>
</organism>
<evidence type="ECO:0000256" key="1">
    <source>
        <dbReference type="ARBA" id="ARBA00004685"/>
    </source>
</evidence>
<keyword evidence="2" id="KW-0560">Oxidoreductase</keyword>
<dbReference type="PANTHER" id="PTHR33365:SF11">
    <property type="entry name" value="TAT PATHWAY SIGNAL SEQUENCE"/>
    <property type="match status" value="1"/>
</dbReference>
<reference evidence="5" key="2">
    <citation type="submission" date="2015-01" db="EMBL/GenBank/DDBJ databases">
        <title>Evolutionary Origins and Diversification of the Mycorrhizal Mutualists.</title>
        <authorList>
            <consortium name="DOE Joint Genome Institute"/>
            <consortium name="Mycorrhizal Genomics Consortium"/>
            <person name="Kohler A."/>
            <person name="Kuo A."/>
            <person name="Nagy L.G."/>
            <person name="Floudas D."/>
            <person name="Copeland A."/>
            <person name="Barry K.W."/>
            <person name="Cichocki N."/>
            <person name="Veneault-Fourrey C."/>
            <person name="LaButti K."/>
            <person name="Lindquist E.A."/>
            <person name="Lipzen A."/>
            <person name="Lundell T."/>
            <person name="Morin E."/>
            <person name="Murat C."/>
            <person name="Riley R."/>
            <person name="Ohm R."/>
            <person name="Sun H."/>
            <person name="Tunlid A."/>
            <person name="Henrissat B."/>
            <person name="Grigoriev I.V."/>
            <person name="Hibbett D.S."/>
            <person name="Martin F."/>
        </authorList>
    </citation>
    <scope>NUCLEOTIDE SEQUENCE [LARGE SCALE GENOMIC DNA]</scope>
    <source>
        <strain evidence="5">Marx 270</strain>
    </source>
</reference>
<dbReference type="Proteomes" id="UP000054217">
    <property type="component" value="Unassembled WGS sequence"/>
</dbReference>
<keyword evidence="5" id="KW-1185">Reference proteome</keyword>
<evidence type="ECO:0000256" key="2">
    <source>
        <dbReference type="ARBA" id="ARBA00023002"/>
    </source>
</evidence>
<dbReference type="OrthoDB" id="3687641at2759"/>
<accession>A0A0C3L017</accession>
<comment type="pathway">
    <text evidence="1">Mycotoxin biosynthesis.</text>
</comment>
<dbReference type="STRING" id="870435.A0A0C3L017"/>
<dbReference type="HOGENOM" id="CLU_042941_8_2_1"/>
<dbReference type="GO" id="GO:0016491">
    <property type="term" value="F:oxidoreductase activity"/>
    <property type="evidence" value="ECO:0007669"/>
    <property type="project" value="UniProtKB-KW"/>
</dbReference>
<name>A0A0C3L017_PISTI</name>
<dbReference type="PANTHER" id="PTHR33365">
    <property type="entry name" value="YALI0B05434P"/>
    <property type="match status" value="1"/>
</dbReference>
<comment type="similarity">
    <text evidence="3">Belongs to the ustYa family.</text>
</comment>
<evidence type="ECO:0000256" key="3">
    <source>
        <dbReference type="ARBA" id="ARBA00035112"/>
    </source>
</evidence>
<dbReference type="AlphaFoldDB" id="A0A0C3L017"/>
<protein>
    <submittedName>
        <fullName evidence="4">Uncharacterized protein</fullName>
    </submittedName>
</protein>
<dbReference type="InParanoid" id="A0A0C3L017"/>
<sequence length="200" mass="22624">MSPLRCITYLSSTPSLSRPQESIVSTFPESLLFDLICAAWMGDDHPAQLPIDLPDVSLVLQEGHGHFDLWDDDEWGSLFPSDGFARVGPHNRTFVISLYHQFHCLDVIRVGFLVNRTHAAQHIQHCLRYLRQILLCHADTTLEPDIPQMAPDGSWHHTANGVGAVHRCKDWTKLTDFMLENPSLPINEEYQGNNRIDTSG</sequence>
<dbReference type="EMBL" id="KN831944">
    <property type="protein sequence ID" value="KIO15137.1"/>
    <property type="molecule type" value="Genomic_DNA"/>
</dbReference>
<evidence type="ECO:0000313" key="4">
    <source>
        <dbReference type="EMBL" id="KIO15137.1"/>
    </source>
</evidence>
<dbReference type="InterPro" id="IPR021765">
    <property type="entry name" value="UstYa-like"/>
</dbReference>
<dbReference type="Pfam" id="PF11807">
    <property type="entry name" value="UstYa"/>
    <property type="match status" value="1"/>
</dbReference>
<evidence type="ECO:0000313" key="5">
    <source>
        <dbReference type="Proteomes" id="UP000054217"/>
    </source>
</evidence>
<gene>
    <name evidence="4" type="ORF">M404DRAFT_118997</name>
</gene>
<dbReference type="GO" id="GO:0043386">
    <property type="term" value="P:mycotoxin biosynthetic process"/>
    <property type="evidence" value="ECO:0007669"/>
    <property type="project" value="InterPro"/>
</dbReference>
<proteinExistence type="inferred from homology"/>
<reference evidence="4 5" key="1">
    <citation type="submission" date="2014-04" db="EMBL/GenBank/DDBJ databases">
        <authorList>
            <consortium name="DOE Joint Genome Institute"/>
            <person name="Kuo A."/>
            <person name="Kohler A."/>
            <person name="Costa M.D."/>
            <person name="Nagy L.G."/>
            <person name="Floudas D."/>
            <person name="Copeland A."/>
            <person name="Barry K.W."/>
            <person name="Cichocki N."/>
            <person name="Veneault-Fourrey C."/>
            <person name="LaButti K."/>
            <person name="Lindquist E.A."/>
            <person name="Lipzen A."/>
            <person name="Lundell T."/>
            <person name="Morin E."/>
            <person name="Murat C."/>
            <person name="Sun H."/>
            <person name="Tunlid A."/>
            <person name="Henrissat B."/>
            <person name="Grigoriev I.V."/>
            <person name="Hibbett D.S."/>
            <person name="Martin F."/>
            <person name="Nordberg H.P."/>
            <person name="Cantor M.N."/>
            <person name="Hua S.X."/>
        </authorList>
    </citation>
    <scope>NUCLEOTIDE SEQUENCE [LARGE SCALE GENOMIC DNA]</scope>
    <source>
        <strain evidence="4 5">Marx 270</strain>
    </source>
</reference>